<reference evidence="3 4" key="1">
    <citation type="journal article" date="2016" name="Nat. Commun.">
        <title>Thousands of microbial genomes shed light on interconnected biogeochemical processes in an aquifer system.</title>
        <authorList>
            <person name="Anantharaman K."/>
            <person name="Brown C.T."/>
            <person name="Hug L.A."/>
            <person name="Sharon I."/>
            <person name="Castelle C.J."/>
            <person name="Probst A.J."/>
            <person name="Thomas B.C."/>
            <person name="Singh A."/>
            <person name="Wilkins M.J."/>
            <person name="Karaoz U."/>
            <person name="Brodie E.L."/>
            <person name="Williams K.H."/>
            <person name="Hubbard S.S."/>
            <person name="Banfield J.F."/>
        </authorList>
    </citation>
    <scope>NUCLEOTIDE SEQUENCE [LARGE SCALE GENOMIC DNA]</scope>
</reference>
<name>A0A1F5E511_9BACT</name>
<dbReference type="GO" id="GO:0043743">
    <property type="term" value="F:LPPG:FO 2-phospho-L-lactate transferase activity"/>
    <property type="evidence" value="ECO:0007669"/>
    <property type="project" value="InterPro"/>
</dbReference>
<dbReference type="InterPro" id="IPR010119">
    <property type="entry name" value="Gluconeogen_factor"/>
</dbReference>
<dbReference type="InterPro" id="IPR038136">
    <property type="entry name" value="CofD-like_dom_sf"/>
</dbReference>
<dbReference type="GO" id="GO:0008360">
    <property type="term" value="P:regulation of cell shape"/>
    <property type="evidence" value="ECO:0007669"/>
    <property type="project" value="UniProtKB-UniRule"/>
</dbReference>
<dbReference type="STRING" id="1797472.A2215_03090"/>
<comment type="function">
    <text evidence="2">Required for morphogenesis under gluconeogenic growth conditions.</text>
</comment>
<dbReference type="Pfam" id="PF01933">
    <property type="entry name" value="CofD"/>
    <property type="match status" value="1"/>
</dbReference>
<comment type="caution">
    <text evidence="3">The sequence shown here is derived from an EMBL/GenBank/DDBJ whole genome shotgun (WGS) entry which is preliminary data.</text>
</comment>
<dbReference type="Proteomes" id="UP000178583">
    <property type="component" value="Unassembled WGS sequence"/>
</dbReference>
<protein>
    <recommendedName>
        <fullName evidence="2">Putative gluconeogenesis factor</fullName>
    </recommendedName>
</protein>
<dbReference type="HAMAP" id="MF_00973">
    <property type="entry name" value="Gluconeogen_factor"/>
    <property type="match status" value="1"/>
</dbReference>
<dbReference type="AlphaFoldDB" id="A0A1F5E511"/>
<dbReference type="Gene3D" id="3.40.50.10680">
    <property type="entry name" value="CofD-like domains"/>
    <property type="match status" value="1"/>
</dbReference>
<dbReference type="PANTHER" id="PTHR30135">
    <property type="entry name" value="UNCHARACTERIZED PROTEIN YVCK-RELATED"/>
    <property type="match status" value="1"/>
</dbReference>
<comment type="subcellular location">
    <subcellularLocation>
        <location evidence="2">Cytoplasm</location>
    </subcellularLocation>
</comment>
<evidence type="ECO:0000313" key="4">
    <source>
        <dbReference type="Proteomes" id="UP000178583"/>
    </source>
</evidence>
<evidence type="ECO:0000256" key="2">
    <source>
        <dbReference type="HAMAP-Rule" id="MF_00973"/>
    </source>
</evidence>
<dbReference type="InterPro" id="IPR002882">
    <property type="entry name" value="CofD"/>
</dbReference>
<accession>A0A1F5E511</accession>
<keyword evidence="1 2" id="KW-0963">Cytoplasm</keyword>
<evidence type="ECO:0000313" key="3">
    <source>
        <dbReference type="EMBL" id="OGD62406.1"/>
    </source>
</evidence>
<dbReference type="PANTHER" id="PTHR30135:SF3">
    <property type="entry name" value="GLUCONEOGENESIS FACTOR-RELATED"/>
    <property type="match status" value="1"/>
</dbReference>
<dbReference type="CDD" id="cd07187">
    <property type="entry name" value="YvcK_like"/>
    <property type="match status" value="1"/>
</dbReference>
<gene>
    <name evidence="3" type="ORF">A2215_03090</name>
</gene>
<comment type="similarity">
    <text evidence="2">Belongs to the gluconeogenesis factor family.</text>
</comment>
<dbReference type="SUPFAM" id="SSF142338">
    <property type="entry name" value="CofD-like"/>
    <property type="match status" value="1"/>
</dbReference>
<organism evidence="3 4">
    <name type="scientific">Candidatus Berkelbacteria bacterium RIFOXYA2_FULL_43_10</name>
    <dbReference type="NCBI Taxonomy" id="1797472"/>
    <lineage>
        <taxon>Bacteria</taxon>
        <taxon>Candidatus Berkelbacteria</taxon>
    </lineage>
</organism>
<dbReference type="NCBIfam" id="TIGR01826">
    <property type="entry name" value="CofD_related"/>
    <property type="match status" value="1"/>
</dbReference>
<evidence type="ECO:0000256" key="1">
    <source>
        <dbReference type="ARBA" id="ARBA00022490"/>
    </source>
</evidence>
<dbReference type="EMBL" id="MEZY01000050">
    <property type="protein sequence ID" value="OGD62406.1"/>
    <property type="molecule type" value="Genomic_DNA"/>
</dbReference>
<dbReference type="GO" id="GO:0005737">
    <property type="term" value="C:cytoplasm"/>
    <property type="evidence" value="ECO:0007669"/>
    <property type="project" value="UniProtKB-SubCell"/>
</dbReference>
<sequence>MKIAVLGGGSGLAVLLSGLKKYSNDISAIVSVMDDGKSSGRIRKKFDILPPGDIRKCIVALSKYEGDAKDFFNYRFPEGTGAFAGHTLGNIWLAGLAGHIGSFEKAVQATTEIFVSAGKILPATLEKLELIARYDDGKVVRGESRIPRPKKRIKSIKLSNEGAKAYRKSVEALKSANLIVIGPGSLYTSIIPNLLIADINRAIAGNTSAVRIFIINSSTERGETENYSAEDHIFAIKDHSKNRLFDYCLVNDKIVKKSKDESLLGGVHNITTDREEILGCKIYKEDIIDPKKPLYHQPDKLAKAIIKIYNSVKK</sequence>
<proteinExistence type="inferred from homology"/>